<dbReference type="GO" id="GO:0016020">
    <property type="term" value="C:membrane"/>
    <property type="evidence" value="ECO:0007669"/>
    <property type="project" value="InterPro"/>
</dbReference>
<organism evidence="4 5">
    <name type="scientific">Ophiocordyceps australis</name>
    <dbReference type="NCBI Taxonomy" id="1399860"/>
    <lineage>
        <taxon>Eukaryota</taxon>
        <taxon>Fungi</taxon>
        <taxon>Dikarya</taxon>
        <taxon>Ascomycota</taxon>
        <taxon>Pezizomycotina</taxon>
        <taxon>Sordariomycetes</taxon>
        <taxon>Hypocreomycetidae</taxon>
        <taxon>Hypocreales</taxon>
        <taxon>Ophiocordycipitaceae</taxon>
        <taxon>Ophiocordyceps</taxon>
    </lineage>
</organism>
<evidence type="ECO:0000256" key="2">
    <source>
        <dbReference type="ARBA" id="ARBA00022729"/>
    </source>
</evidence>
<proteinExistence type="inferred from homology"/>
<comment type="caution">
    <text evidence="4">The sequence shown here is derived from an EMBL/GenBank/DDBJ whole genome shotgun (WGS) entry which is preliminary data.</text>
</comment>
<dbReference type="EMBL" id="NJEU01001238">
    <property type="protein sequence ID" value="PHH68024.1"/>
    <property type="molecule type" value="Genomic_DNA"/>
</dbReference>
<evidence type="ECO:0000313" key="5">
    <source>
        <dbReference type="Proteomes" id="UP000224854"/>
    </source>
</evidence>
<reference evidence="4 5" key="1">
    <citation type="submission" date="2017-06" db="EMBL/GenBank/DDBJ databases">
        <title>Ant-infecting Ophiocordyceps genomes reveal a high diversity of potential behavioral manipulation genes and a possible major role for enterotoxins.</title>
        <authorList>
            <person name="De Bekker C."/>
            <person name="Evans H.C."/>
            <person name="Brachmann A."/>
            <person name="Hughes D.P."/>
        </authorList>
    </citation>
    <scope>NUCLEOTIDE SEQUENCE [LARGE SCALE GENOMIC DNA]</scope>
    <source>
        <strain evidence="4 5">1348a</strain>
    </source>
</reference>
<dbReference type="GO" id="GO:0004252">
    <property type="term" value="F:serine-type endopeptidase activity"/>
    <property type="evidence" value="ECO:0007669"/>
    <property type="project" value="InterPro"/>
</dbReference>
<dbReference type="OrthoDB" id="4961571at2759"/>
<keyword evidence="2" id="KW-0732">Signal</keyword>
<evidence type="ECO:0000259" key="3">
    <source>
        <dbReference type="Pfam" id="PF06280"/>
    </source>
</evidence>
<name>A0A2C5YLY4_9HYPO</name>
<evidence type="ECO:0000256" key="1">
    <source>
        <dbReference type="ARBA" id="ARBA00011073"/>
    </source>
</evidence>
<sequence>MYTLAPNSIYASSFPNHVAPAAARLSFEPDVLLVPAGQSRTVSLLLHPPTGLDASRLPLWSGYITVNASDGSVLSLPYQGLAGSLRNATVLARNQTWITTSRDVKAEARSPPDALFVLPAPNTASDSPSLPTLVVQLALGSRLLRAHVIAHRPAHTHRPNSLFAAASAHGQSIGQLDEFPSRWNPRGKRVFPWNGKLHNGKWAPPGRYRIVVRALRIFGDENVDADWDVSQTLPFAISYGD</sequence>
<dbReference type="Pfam" id="PF06280">
    <property type="entry name" value="fn3_5"/>
    <property type="match status" value="1"/>
</dbReference>
<protein>
    <recommendedName>
        <fullName evidence="3">C5a peptidase/Subtilisin-like protease SBT2-like Fn3-like domain-containing protein</fullName>
    </recommendedName>
</protein>
<feature type="domain" description="C5a peptidase/Subtilisin-like protease SBT2-like Fn3-like" evidence="3">
    <location>
        <begin position="17"/>
        <end position="78"/>
    </location>
</feature>
<dbReference type="AlphaFoldDB" id="A0A2C5YLY4"/>
<evidence type="ECO:0000313" key="4">
    <source>
        <dbReference type="EMBL" id="PHH68024.1"/>
    </source>
</evidence>
<dbReference type="Proteomes" id="UP000224854">
    <property type="component" value="Unassembled WGS sequence"/>
</dbReference>
<accession>A0A2C5YLY4</accession>
<dbReference type="InterPro" id="IPR010435">
    <property type="entry name" value="C5a/SBT2-like_Fn3"/>
</dbReference>
<comment type="similarity">
    <text evidence="1">Belongs to the peptidase S8 family.</text>
</comment>
<gene>
    <name evidence="4" type="ORF">CDD82_899</name>
</gene>
<keyword evidence="5" id="KW-1185">Reference proteome</keyword>